<evidence type="ECO:0000313" key="1">
    <source>
        <dbReference type="EMBL" id="SER77392.1"/>
    </source>
</evidence>
<dbReference type="AlphaFoldDB" id="A0A1H9RX87"/>
<keyword evidence="2" id="KW-1185">Reference proteome</keyword>
<reference evidence="1 2" key="1">
    <citation type="submission" date="2016-10" db="EMBL/GenBank/DDBJ databases">
        <authorList>
            <person name="de Groot N.N."/>
        </authorList>
    </citation>
    <scope>NUCLEOTIDE SEQUENCE [LARGE SCALE GENOMIC DNA]</scope>
    <source>
        <strain evidence="1 2">DSM 16859</strain>
    </source>
</reference>
<protein>
    <submittedName>
        <fullName evidence="1">Uncharacterized conserved protein, DUF1015 family</fullName>
    </submittedName>
</protein>
<dbReference type="PANTHER" id="PTHR36454">
    <property type="entry name" value="LMO2823 PROTEIN"/>
    <property type="match status" value="1"/>
</dbReference>
<dbReference type="Pfam" id="PF06245">
    <property type="entry name" value="DUF1015"/>
    <property type="match status" value="1"/>
</dbReference>
<sequence>MPRFEPFAAVRFAPSVPLDQVIAPPYDVINDDDVEALEHRDTHNISWLDDPRGGQDRYEIAAQTLNRWLDEGILIEEDEPSFTIYRMAFTDATGTDRMISGVMGGLEVVDEGAGGVLPHEHTTKKAVTDRLDLTRATHTNLSPVWGLSLAEGLTQVLAAPGEPLGSVRVEGVRHCIERVTDPARISAIQTVLAADDVLLADGHHRYAISRTYRDEVRAATGRTDTSAEFTLAFVNELVEHQLSIEAIHRLVDGIGFGELRTALARHFEIESIGHPVGPATLAQMVDLGRLVLLAPDATASWLIAKPGAFDDVRALDGAWLEKALGDTGATISYQHGLAEMTREVANHAGGILIRPTGLEEIMRTAREGLLMPPKSTFFTPKLRTGFAIRRSGEF</sequence>
<dbReference type="RefSeq" id="WP_091969185.1">
    <property type="nucleotide sequence ID" value="NZ_FOGZ01000010.1"/>
</dbReference>
<dbReference type="EMBL" id="FOGZ01000010">
    <property type="protein sequence ID" value="SER77392.1"/>
    <property type="molecule type" value="Genomic_DNA"/>
</dbReference>
<dbReference type="Proteomes" id="UP000198815">
    <property type="component" value="Unassembled WGS sequence"/>
</dbReference>
<evidence type="ECO:0000313" key="2">
    <source>
        <dbReference type="Proteomes" id="UP000198815"/>
    </source>
</evidence>
<name>A0A1H9RX87_9ACTN</name>
<organism evidence="1 2">
    <name type="scientific">Propionibacterium cyclohexanicum</name>
    <dbReference type="NCBI Taxonomy" id="64702"/>
    <lineage>
        <taxon>Bacteria</taxon>
        <taxon>Bacillati</taxon>
        <taxon>Actinomycetota</taxon>
        <taxon>Actinomycetes</taxon>
        <taxon>Propionibacteriales</taxon>
        <taxon>Propionibacteriaceae</taxon>
        <taxon>Propionibacterium</taxon>
    </lineage>
</organism>
<gene>
    <name evidence="1" type="ORF">SAMN05443377_1105</name>
</gene>
<dbReference type="InterPro" id="IPR008323">
    <property type="entry name" value="UCP033563"/>
</dbReference>
<dbReference type="OrthoDB" id="9781616at2"/>
<dbReference type="PANTHER" id="PTHR36454:SF1">
    <property type="entry name" value="DUF1015 DOMAIN-CONTAINING PROTEIN"/>
    <property type="match status" value="1"/>
</dbReference>
<dbReference type="STRING" id="64702.SAMN05443377_1105"/>
<proteinExistence type="predicted"/>
<accession>A0A1H9RX87</accession>